<accession>A0A9R1W1F6</accession>
<feature type="compositionally biased region" description="Basic and acidic residues" evidence="1">
    <location>
        <begin position="115"/>
        <end position="125"/>
    </location>
</feature>
<name>A0A9R1W1F6_LACSA</name>
<dbReference type="EMBL" id="NBSK02000004">
    <property type="protein sequence ID" value="KAJ0214208.1"/>
    <property type="molecule type" value="Genomic_DNA"/>
</dbReference>
<organism evidence="2 3">
    <name type="scientific">Lactuca sativa</name>
    <name type="common">Garden lettuce</name>
    <dbReference type="NCBI Taxonomy" id="4236"/>
    <lineage>
        <taxon>Eukaryota</taxon>
        <taxon>Viridiplantae</taxon>
        <taxon>Streptophyta</taxon>
        <taxon>Embryophyta</taxon>
        <taxon>Tracheophyta</taxon>
        <taxon>Spermatophyta</taxon>
        <taxon>Magnoliopsida</taxon>
        <taxon>eudicotyledons</taxon>
        <taxon>Gunneridae</taxon>
        <taxon>Pentapetalae</taxon>
        <taxon>asterids</taxon>
        <taxon>campanulids</taxon>
        <taxon>Asterales</taxon>
        <taxon>Asteraceae</taxon>
        <taxon>Cichorioideae</taxon>
        <taxon>Cichorieae</taxon>
        <taxon>Lactucinae</taxon>
        <taxon>Lactuca</taxon>
    </lineage>
</organism>
<reference evidence="2 3" key="1">
    <citation type="journal article" date="2017" name="Nat. Commun.">
        <title>Genome assembly with in vitro proximity ligation data and whole-genome triplication in lettuce.</title>
        <authorList>
            <person name="Reyes-Chin-Wo S."/>
            <person name="Wang Z."/>
            <person name="Yang X."/>
            <person name="Kozik A."/>
            <person name="Arikit S."/>
            <person name="Song C."/>
            <person name="Xia L."/>
            <person name="Froenicke L."/>
            <person name="Lavelle D.O."/>
            <person name="Truco M.J."/>
            <person name="Xia R."/>
            <person name="Zhu S."/>
            <person name="Xu C."/>
            <person name="Xu H."/>
            <person name="Xu X."/>
            <person name="Cox K."/>
            <person name="Korf I."/>
            <person name="Meyers B.C."/>
            <person name="Michelmore R.W."/>
        </authorList>
    </citation>
    <scope>NUCLEOTIDE SEQUENCE [LARGE SCALE GENOMIC DNA]</scope>
    <source>
        <strain evidence="3">cv. Salinas</strain>
        <tissue evidence="2">Seedlings</tissue>
    </source>
</reference>
<feature type="region of interest" description="Disordered" evidence="1">
    <location>
        <begin position="106"/>
        <end position="125"/>
    </location>
</feature>
<proteinExistence type="predicted"/>
<dbReference type="AlphaFoldDB" id="A0A9R1W1F6"/>
<dbReference type="Proteomes" id="UP000235145">
    <property type="component" value="Unassembled WGS sequence"/>
</dbReference>
<protein>
    <submittedName>
        <fullName evidence="2">Uncharacterized protein</fullName>
    </submittedName>
</protein>
<evidence type="ECO:0000313" key="2">
    <source>
        <dbReference type="EMBL" id="KAJ0214208.1"/>
    </source>
</evidence>
<evidence type="ECO:0000256" key="1">
    <source>
        <dbReference type="SAM" id="MobiDB-lite"/>
    </source>
</evidence>
<sequence length="125" mass="14460">MFKSREKNLSTTFKVVSVTNTCVNYQEPNLQKQRFPSVDITFLYRVTYNQNLVDSTFLCSKNYLSDHIDGMIASLRANDIKKKYKHVNNGYPYSNSCNVIYKAQNRLGNNTHGSGDNDRPRRNQP</sequence>
<gene>
    <name evidence="2" type="ORF">LSAT_V11C400211590</name>
</gene>
<comment type="caution">
    <text evidence="2">The sequence shown here is derived from an EMBL/GenBank/DDBJ whole genome shotgun (WGS) entry which is preliminary data.</text>
</comment>
<evidence type="ECO:0000313" key="3">
    <source>
        <dbReference type="Proteomes" id="UP000235145"/>
    </source>
</evidence>
<keyword evidence="3" id="KW-1185">Reference proteome</keyword>